<accession>A0A3T0T5R1</accession>
<name>A0A3T0T5R1_9MICO</name>
<evidence type="ECO:0000313" key="1">
    <source>
        <dbReference type="EMBL" id="AZZ53900.1"/>
    </source>
</evidence>
<dbReference type="Proteomes" id="UP000285317">
    <property type="component" value="Chromosome"/>
</dbReference>
<organism evidence="1 2">
    <name type="scientific">Rathayibacter festucae DSM 15932</name>
    <dbReference type="NCBI Taxonomy" id="1328866"/>
    <lineage>
        <taxon>Bacteria</taxon>
        <taxon>Bacillati</taxon>
        <taxon>Actinomycetota</taxon>
        <taxon>Actinomycetes</taxon>
        <taxon>Micrococcales</taxon>
        <taxon>Microbacteriaceae</taxon>
        <taxon>Rathayibacter</taxon>
    </lineage>
</organism>
<gene>
    <name evidence="1" type="ORF">C1I64_18945</name>
</gene>
<dbReference type="KEGG" id="rfs:C1I64_18945"/>
<dbReference type="EMBL" id="CP028137">
    <property type="protein sequence ID" value="AZZ53900.1"/>
    <property type="molecule type" value="Genomic_DNA"/>
</dbReference>
<sequence length="80" mass="7647">MGLLATFGGVNIVVLTQEAGDAAANGAATAPLTTGMLHAALAAMLRLVGPVGSDGCCDMVDPFGRATGSARGADPSTSAG</sequence>
<dbReference type="AlphaFoldDB" id="A0A3T0T5R1"/>
<evidence type="ECO:0000313" key="2">
    <source>
        <dbReference type="Proteomes" id="UP000285317"/>
    </source>
</evidence>
<proteinExistence type="predicted"/>
<protein>
    <submittedName>
        <fullName evidence="1">Uncharacterized protein</fullName>
    </submittedName>
</protein>
<reference evidence="1 2" key="1">
    <citation type="submission" date="2018-03" db="EMBL/GenBank/DDBJ databases">
        <title>Bacteriophage NCPPB3778 and a type I-E CRISPR drive the evolution of the US Biological Select Agent, Rathayibacter toxicus.</title>
        <authorList>
            <person name="Davis E.W.II."/>
            <person name="Tabima J.F."/>
            <person name="Weisberg A.J."/>
            <person name="Dantas Lopes L."/>
            <person name="Wiseman M.S."/>
            <person name="Wiseman M.S."/>
            <person name="Pupko T."/>
            <person name="Belcher M.S."/>
            <person name="Sechler A.J."/>
            <person name="Tancos M.A."/>
            <person name="Schroeder B.K."/>
            <person name="Murray T.D."/>
            <person name="Luster D.G."/>
            <person name="Schneider W.L."/>
            <person name="Rogers E."/>
            <person name="Andreote F.D."/>
            <person name="Grunwald N.J."/>
            <person name="Putnam M.L."/>
            <person name="Chang J.H."/>
        </authorList>
    </citation>
    <scope>NUCLEOTIDE SEQUENCE [LARGE SCALE GENOMIC DNA]</scope>
    <source>
        <strain evidence="1 2">DSM 15932</strain>
    </source>
</reference>